<dbReference type="InterPro" id="IPR012944">
    <property type="entry name" value="SusD_RagB_dom"/>
</dbReference>
<dbReference type="Pfam" id="PF07980">
    <property type="entry name" value="SusD_RagB"/>
    <property type="match status" value="1"/>
</dbReference>
<reference evidence="8" key="1">
    <citation type="submission" date="2020-08" db="EMBL/GenBank/DDBJ databases">
        <title>Lewinella bacteria from marine environments.</title>
        <authorList>
            <person name="Zhong Y."/>
        </authorList>
    </citation>
    <scope>NUCLEOTIDE SEQUENCE</scope>
    <source>
        <strain evidence="8">KCTC 42187</strain>
    </source>
</reference>
<dbReference type="RefSeq" id="WP_187466342.1">
    <property type="nucleotide sequence ID" value="NZ_JACSIT010000092.1"/>
</dbReference>
<comment type="similarity">
    <text evidence="2">Belongs to the SusD family.</text>
</comment>
<comment type="subcellular location">
    <subcellularLocation>
        <location evidence="1">Cell outer membrane</location>
    </subcellularLocation>
</comment>
<keyword evidence="5" id="KW-0998">Cell outer membrane</keyword>
<evidence type="ECO:0000313" key="8">
    <source>
        <dbReference type="EMBL" id="MBC6994255.1"/>
    </source>
</evidence>
<dbReference type="InterPro" id="IPR033985">
    <property type="entry name" value="SusD-like_N"/>
</dbReference>
<feature type="domain" description="SusD-like N-terminal" evidence="7">
    <location>
        <begin position="120"/>
        <end position="222"/>
    </location>
</feature>
<dbReference type="EMBL" id="JACSIT010000092">
    <property type="protein sequence ID" value="MBC6994255.1"/>
    <property type="molecule type" value="Genomic_DNA"/>
</dbReference>
<comment type="caution">
    <text evidence="8">The sequence shown here is derived from an EMBL/GenBank/DDBJ whole genome shotgun (WGS) entry which is preliminary data.</text>
</comment>
<dbReference type="InterPro" id="IPR011990">
    <property type="entry name" value="TPR-like_helical_dom_sf"/>
</dbReference>
<sequence length="591" mass="67375">MMKSKILLTSCILGVFLLLHSCKDYLDRTSGQVVSEEDVFGTFENFQGFIEPMYSLIIDYNSHALTTSMNIGGEIIAAQGWSSGDRARLGGYEGWIGGGNTPILQSNFWSTEKNKIGNNDSGIWVDSWRGIRIANLALARLDQLTDATQEEKDLIAGQAHFFRGWFHFELGRYYGGMPYVDQYLLPADDLQLPRLTWHEMAERIVADLDMAADLLPEDWNQTAVGAQFGGGNAGRITRGAALGFKAKTLLYAGSPLMNRFSNGPTDFDQQYMERAAEAAWEVIQIANRGVYSLTPFNEYNLMFARNDGLIPWSKETIFQKVRPEKGEGEHLNKHGRLMTPGRLGGNNICETVNQLYVDRFEMRDGSIYRTEYDQDNARRWDDRDPRFRNAIYVDRDVAGILPITTLEFFTGGMDDNSSIITPYVCHKFWPVGVNNRDQAWSEYRYVTPHLRLAEIYLIYAEAVNEASGATGRAEGANLTAVDAVNIVRARAGMPPVTAAATGYESFRELIRNERWVELCFEGQWFSDIRRWNVAHLPEYKPYVDLVFDRNWTSFTRQVVAERVFENPRHYWMPIPRSQTQLYLEFGQNPGW</sequence>
<evidence type="ECO:0000256" key="2">
    <source>
        <dbReference type="ARBA" id="ARBA00006275"/>
    </source>
</evidence>
<dbReference type="Proteomes" id="UP000650081">
    <property type="component" value="Unassembled WGS sequence"/>
</dbReference>
<evidence type="ECO:0000259" key="7">
    <source>
        <dbReference type="Pfam" id="PF14322"/>
    </source>
</evidence>
<dbReference type="SUPFAM" id="SSF48452">
    <property type="entry name" value="TPR-like"/>
    <property type="match status" value="1"/>
</dbReference>
<evidence type="ECO:0000256" key="4">
    <source>
        <dbReference type="ARBA" id="ARBA00023136"/>
    </source>
</evidence>
<keyword evidence="4" id="KW-0472">Membrane</keyword>
<name>A0A923T794_9BACT</name>
<protein>
    <submittedName>
        <fullName evidence="8">RagB/SusD family nutrient uptake outer membrane protein</fullName>
    </submittedName>
</protein>
<dbReference type="AlphaFoldDB" id="A0A923T794"/>
<dbReference type="Pfam" id="PF14322">
    <property type="entry name" value="SusD-like_3"/>
    <property type="match status" value="1"/>
</dbReference>
<accession>A0A923T794</accession>
<evidence type="ECO:0000256" key="3">
    <source>
        <dbReference type="ARBA" id="ARBA00022729"/>
    </source>
</evidence>
<evidence type="ECO:0000259" key="6">
    <source>
        <dbReference type="Pfam" id="PF07980"/>
    </source>
</evidence>
<evidence type="ECO:0000256" key="5">
    <source>
        <dbReference type="ARBA" id="ARBA00023237"/>
    </source>
</evidence>
<keyword evidence="3" id="KW-0732">Signal</keyword>
<dbReference type="GO" id="GO:0009279">
    <property type="term" value="C:cell outer membrane"/>
    <property type="evidence" value="ECO:0007669"/>
    <property type="project" value="UniProtKB-SubCell"/>
</dbReference>
<keyword evidence="9" id="KW-1185">Reference proteome</keyword>
<gene>
    <name evidence="8" type="ORF">H9S92_08785</name>
</gene>
<proteinExistence type="inferred from homology"/>
<organism evidence="8 9">
    <name type="scientific">Neolewinella lacunae</name>
    <dbReference type="NCBI Taxonomy" id="1517758"/>
    <lineage>
        <taxon>Bacteria</taxon>
        <taxon>Pseudomonadati</taxon>
        <taxon>Bacteroidota</taxon>
        <taxon>Saprospiria</taxon>
        <taxon>Saprospirales</taxon>
        <taxon>Lewinellaceae</taxon>
        <taxon>Neolewinella</taxon>
    </lineage>
</organism>
<evidence type="ECO:0000313" key="9">
    <source>
        <dbReference type="Proteomes" id="UP000650081"/>
    </source>
</evidence>
<evidence type="ECO:0000256" key="1">
    <source>
        <dbReference type="ARBA" id="ARBA00004442"/>
    </source>
</evidence>
<dbReference type="Gene3D" id="1.25.40.390">
    <property type="match status" value="1"/>
</dbReference>
<feature type="domain" description="RagB/SusD" evidence="6">
    <location>
        <begin position="314"/>
        <end position="591"/>
    </location>
</feature>